<protein>
    <submittedName>
        <fullName evidence="2 3">Uncharacterized protein</fullName>
    </submittedName>
</protein>
<accession>L1IG89</accession>
<dbReference type="GeneID" id="17291573"/>
<gene>
    <name evidence="2" type="ORF">GUITHDRAFT_119013</name>
</gene>
<dbReference type="RefSeq" id="XP_005821810.1">
    <property type="nucleotide sequence ID" value="XM_005821753.1"/>
</dbReference>
<proteinExistence type="predicted"/>
<name>L1IG89_GUITC</name>
<dbReference type="KEGG" id="gtt:GUITHDRAFT_119013"/>
<dbReference type="AlphaFoldDB" id="L1IG89"/>
<evidence type="ECO:0000313" key="4">
    <source>
        <dbReference type="Proteomes" id="UP000011087"/>
    </source>
</evidence>
<dbReference type="Proteomes" id="UP000011087">
    <property type="component" value="Unassembled WGS sequence"/>
</dbReference>
<dbReference type="PaxDb" id="55529-EKX34830"/>
<keyword evidence="1" id="KW-0472">Membrane</keyword>
<keyword evidence="1" id="KW-0812">Transmembrane</keyword>
<reference evidence="4" key="2">
    <citation type="submission" date="2012-11" db="EMBL/GenBank/DDBJ databases">
        <authorList>
            <person name="Kuo A."/>
            <person name="Curtis B.A."/>
            <person name="Tanifuji G."/>
            <person name="Burki F."/>
            <person name="Gruber A."/>
            <person name="Irimia M."/>
            <person name="Maruyama S."/>
            <person name="Arias M.C."/>
            <person name="Ball S.G."/>
            <person name="Gile G.H."/>
            <person name="Hirakawa Y."/>
            <person name="Hopkins J.F."/>
            <person name="Rensing S.A."/>
            <person name="Schmutz J."/>
            <person name="Symeonidi A."/>
            <person name="Elias M."/>
            <person name="Eveleigh R.J."/>
            <person name="Herman E.K."/>
            <person name="Klute M.J."/>
            <person name="Nakayama T."/>
            <person name="Obornik M."/>
            <person name="Reyes-Prieto A."/>
            <person name="Armbrust E.V."/>
            <person name="Aves S.J."/>
            <person name="Beiko R.G."/>
            <person name="Coutinho P."/>
            <person name="Dacks J.B."/>
            <person name="Durnford D.G."/>
            <person name="Fast N.M."/>
            <person name="Green B.R."/>
            <person name="Grisdale C."/>
            <person name="Hempe F."/>
            <person name="Henrissat B."/>
            <person name="Hoppner M.P."/>
            <person name="Ishida K.-I."/>
            <person name="Kim E."/>
            <person name="Koreny L."/>
            <person name="Kroth P.G."/>
            <person name="Liu Y."/>
            <person name="Malik S.-B."/>
            <person name="Maier U.G."/>
            <person name="McRose D."/>
            <person name="Mock T."/>
            <person name="Neilson J.A."/>
            <person name="Onodera N.T."/>
            <person name="Poole A.M."/>
            <person name="Pritham E.J."/>
            <person name="Richards T.A."/>
            <person name="Rocap G."/>
            <person name="Roy S.W."/>
            <person name="Sarai C."/>
            <person name="Schaack S."/>
            <person name="Shirato S."/>
            <person name="Slamovits C.H."/>
            <person name="Spencer D.F."/>
            <person name="Suzuki S."/>
            <person name="Worden A.Z."/>
            <person name="Zauner S."/>
            <person name="Barry K."/>
            <person name="Bell C."/>
            <person name="Bharti A.K."/>
            <person name="Crow J.A."/>
            <person name="Grimwood J."/>
            <person name="Kramer R."/>
            <person name="Lindquist E."/>
            <person name="Lucas S."/>
            <person name="Salamov A."/>
            <person name="McFadden G.I."/>
            <person name="Lane C.E."/>
            <person name="Keeling P.J."/>
            <person name="Gray M.W."/>
            <person name="Grigoriev I.V."/>
            <person name="Archibald J.M."/>
        </authorList>
    </citation>
    <scope>NUCLEOTIDE SEQUENCE</scope>
    <source>
        <strain evidence="4">CCMP2712</strain>
    </source>
</reference>
<evidence type="ECO:0000313" key="3">
    <source>
        <dbReference type="EnsemblProtists" id="EKX34830"/>
    </source>
</evidence>
<sequence length="475" mass="52729">MGDTSDLYGRIASLELKMQNILHRAHNICTFLGMEQQLDMKSEILRDFYWMCIDEAAGLQRQIMDLISVIDATECATKVLEHVKARSSKNVFIFNIYRTFHVVQRPAVSFLQGLACILLALLVALQALQILIILHAYGSATGILTVPSCSTGTTGGAPFKLRLTSPEECVRLFLESERVDATMVLLALVPQKRISLVPYFVPPGEVESVKSGCHGLHPKFPVRLLEVLGDDMVDGGLGMAKLESQPWVRGVYARLCDALPPDAWFPCPPPIRVYCEDIRCLWLYAHGDWGNESPDVALLPLLNDMVEFLHGRLRHQVYVFARCCMRGSSVSVALSVMMTSSDCGWFRDFFVGFVRAKGQAVYSAYPALKTYVGDLGVQSLRVLDCVMDPSVRKVNVYSSPYTCPLDRKDPSLEVDLRNAGVTPTEMGSYLSFMQVDASGFASSPAIPIQKKGSKRFKISKAIAKDKENVNPHCLF</sequence>
<dbReference type="EMBL" id="JH993102">
    <property type="protein sequence ID" value="EKX34830.1"/>
    <property type="molecule type" value="Genomic_DNA"/>
</dbReference>
<keyword evidence="4" id="KW-1185">Reference proteome</keyword>
<feature type="transmembrane region" description="Helical" evidence="1">
    <location>
        <begin position="114"/>
        <end position="137"/>
    </location>
</feature>
<reference evidence="3" key="3">
    <citation type="submission" date="2016-03" db="UniProtKB">
        <authorList>
            <consortium name="EnsemblProtists"/>
        </authorList>
    </citation>
    <scope>IDENTIFICATION</scope>
</reference>
<dbReference type="HOGENOM" id="CLU_588573_0_0_1"/>
<keyword evidence="1" id="KW-1133">Transmembrane helix</keyword>
<evidence type="ECO:0000256" key="1">
    <source>
        <dbReference type="SAM" id="Phobius"/>
    </source>
</evidence>
<evidence type="ECO:0000313" key="2">
    <source>
        <dbReference type="EMBL" id="EKX34830.1"/>
    </source>
</evidence>
<reference evidence="2 4" key="1">
    <citation type="journal article" date="2012" name="Nature">
        <title>Algal genomes reveal evolutionary mosaicism and the fate of nucleomorphs.</title>
        <authorList>
            <consortium name="DOE Joint Genome Institute"/>
            <person name="Curtis B.A."/>
            <person name="Tanifuji G."/>
            <person name="Burki F."/>
            <person name="Gruber A."/>
            <person name="Irimia M."/>
            <person name="Maruyama S."/>
            <person name="Arias M.C."/>
            <person name="Ball S.G."/>
            <person name="Gile G.H."/>
            <person name="Hirakawa Y."/>
            <person name="Hopkins J.F."/>
            <person name="Kuo A."/>
            <person name="Rensing S.A."/>
            <person name="Schmutz J."/>
            <person name="Symeonidi A."/>
            <person name="Elias M."/>
            <person name="Eveleigh R.J."/>
            <person name="Herman E.K."/>
            <person name="Klute M.J."/>
            <person name="Nakayama T."/>
            <person name="Obornik M."/>
            <person name="Reyes-Prieto A."/>
            <person name="Armbrust E.V."/>
            <person name="Aves S.J."/>
            <person name="Beiko R.G."/>
            <person name="Coutinho P."/>
            <person name="Dacks J.B."/>
            <person name="Durnford D.G."/>
            <person name="Fast N.M."/>
            <person name="Green B.R."/>
            <person name="Grisdale C.J."/>
            <person name="Hempel F."/>
            <person name="Henrissat B."/>
            <person name="Hoppner M.P."/>
            <person name="Ishida K."/>
            <person name="Kim E."/>
            <person name="Koreny L."/>
            <person name="Kroth P.G."/>
            <person name="Liu Y."/>
            <person name="Malik S.B."/>
            <person name="Maier U.G."/>
            <person name="McRose D."/>
            <person name="Mock T."/>
            <person name="Neilson J.A."/>
            <person name="Onodera N.T."/>
            <person name="Poole A.M."/>
            <person name="Pritham E.J."/>
            <person name="Richards T.A."/>
            <person name="Rocap G."/>
            <person name="Roy S.W."/>
            <person name="Sarai C."/>
            <person name="Schaack S."/>
            <person name="Shirato S."/>
            <person name="Slamovits C.H."/>
            <person name="Spencer D.F."/>
            <person name="Suzuki S."/>
            <person name="Worden A.Z."/>
            <person name="Zauner S."/>
            <person name="Barry K."/>
            <person name="Bell C."/>
            <person name="Bharti A.K."/>
            <person name="Crow J.A."/>
            <person name="Grimwood J."/>
            <person name="Kramer R."/>
            <person name="Lindquist E."/>
            <person name="Lucas S."/>
            <person name="Salamov A."/>
            <person name="McFadden G.I."/>
            <person name="Lane C.E."/>
            <person name="Keeling P.J."/>
            <person name="Gray M.W."/>
            <person name="Grigoriev I.V."/>
            <person name="Archibald J.M."/>
        </authorList>
    </citation>
    <scope>NUCLEOTIDE SEQUENCE</scope>
    <source>
        <strain evidence="2 4">CCMP2712</strain>
    </source>
</reference>
<dbReference type="EnsemblProtists" id="EKX34830">
    <property type="protein sequence ID" value="EKX34830"/>
    <property type="gene ID" value="GUITHDRAFT_119013"/>
</dbReference>
<organism evidence="2">
    <name type="scientific">Guillardia theta (strain CCMP2712)</name>
    <name type="common">Cryptophyte</name>
    <dbReference type="NCBI Taxonomy" id="905079"/>
    <lineage>
        <taxon>Eukaryota</taxon>
        <taxon>Cryptophyceae</taxon>
        <taxon>Pyrenomonadales</taxon>
        <taxon>Geminigeraceae</taxon>
        <taxon>Guillardia</taxon>
    </lineage>
</organism>